<evidence type="ECO:0000313" key="1">
    <source>
        <dbReference type="EMBL" id="MEJ8637101.1"/>
    </source>
</evidence>
<reference evidence="1" key="1">
    <citation type="submission" date="2024-03" db="EMBL/GenBank/DDBJ databases">
        <title>Novel Streptomyces species of biotechnological and ecological value are a feature of Machair soil.</title>
        <authorList>
            <person name="Prole J.R."/>
            <person name="Goodfellow M."/>
            <person name="Allenby N."/>
            <person name="Ward A.C."/>
        </authorList>
    </citation>
    <scope>NUCLEOTIDE SEQUENCE</scope>
    <source>
        <strain evidence="1">MS2.AVA.5</strain>
    </source>
</reference>
<keyword evidence="2" id="KW-1185">Reference proteome</keyword>
<dbReference type="EMBL" id="JBBKAJ010000022">
    <property type="protein sequence ID" value="MEJ8637101.1"/>
    <property type="molecule type" value="Genomic_DNA"/>
</dbReference>
<organism evidence="1 2">
    <name type="scientific">Streptomyces achmelvichensis</name>
    <dbReference type="NCBI Taxonomy" id="3134111"/>
    <lineage>
        <taxon>Bacteria</taxon>
        <taxon>Bacillati</taxon>
        <taxon>Actinomycetota</taxon>
        <taxon>Actinomycetes</taxon>
        <taxon>Kitasatosporales</taxon>
        <taxon>Streptomycetaceae</taxon>
        <taxon>Streptomyces</taxon>
    </lineage>
</organism>
<gene>
    <name evidence="1" type="ORF">WKI67_27425</name>
</gene>
<accession>A0ACC6Q0B9</accession>
<comment type="caution">
    <text evidence="1">The sequence shown here is derived from an EMBL/GenBank/DDBJ whole genome shotgun (WGS) entry which is preliminary data.</text>
</comment>
<proteinExistence type="predicted"/>
<dbReference type="Proteomes" id="UP001377168">
    <property type="component" value="Unassembled WGS sequence"/>
</dbReference>
<protein>
    <submittedName>
        <fullName evidence="1">Chaplin</fullName>
    </submittedName>
</protein>
<name>A0ACC6Q0B9_9ACTN</name>
<sequence>MSRIAKAVAVVAGSGAILAGGAGLAAADAGAEGAAAHSPGVASGNVIQAPVHIPVNVCGNTVNVIALLNPAFGNQCVNSGGHDTDEAYGG</sequence>
<evidence type="ECO:0000313" key="2">
    <source>
        <dbReference type="Proteomes" id="UP001377168"/>
    </source>
</evidence>